<dbReference type="InterPro" id="IPR023408">
    <property type="entry name" value="MscS_beta-dom_sf"/>
</dbReference>
<comment type="subcellular location">
    <subcellularLocation>
        <location evidence="1">Membrane</location>
    </subcellularLocation>
</comment>
<gene>
    <name evidence="7" type="ORF">IIF7_05877</name>
</gene>
<dbReference type="Gene3D" id="2.30.30.60">
    <property type="match status" value="1"/>
</dbReference>
<dbReference type="SUPFAM" id="SSF50182">
    <property type="entry name" value="Sm-like ribonucleoproteins"/>
    <property type="match status" value="1"/>
</dbReference>
<reference evidence="7 8" key="1">
    <citation type="submission" date="2013-04" db="EMBL/GenBank/DDBJ databases">
        <title>Zunongwangia sp. 22II14-10F7 Genome Sequencing.</title>
        <authorList>
            <person name="Lai Q."/>
            <person name="Shao Z."/>
        </authorList>
    </citation>
    <scope>NUCLEOTIDE SEQUENCE [LARGE SCALE GENOMIC DNA]</scope>
    <source>
        <strain evidence="7 8">22II14-10F7</strain>
    </source>
</reference>
<dbReference type="InterPro" id="IPR010920">
    <property type="entry name" value="LSM_dom_sf"/>
</dbReference>
<evidence type="ECO:0000313" key="8">
    <source>
        <dbReference type="Proteomes" id="UP000192746"/>
    </source>
</evidence>
<feature type="transmembrane region" description="Helical" evidence="5">
    <location>
        <begin position="176"/>
        <end position="195"/>
    </location>
</feature>
<dbReference type="GO" id="GO:0071470">
    <property type="term" value="P:cellular response to osmotic stress"/>
    <property type="evidence" value="ECO:0007669"/>
    <property type="project" value="InterPro"/>
</dbReference>
<feature type="domain" description="Mechanosensitive ion channel MscS" evidence="6">
    <location>
        <begin position="197"/>
        <end position="265"/>
    </location>
</feature>
<evidence type="ECO:0000256" key="1">
    <source>
        <dbReference type="ARBA" id="ARBA00004370"/>
    </source>
</evidence>
<keyword evidence="3 5" id="KW-1133">Transmembrane helix</keyword>
<comment type="caution">
    <text evidence="7">The sequence shown here is derived from an EMBL/GenBank/DDBJ whole genome shotgun (WGS) entry which is preliminary data.</text>
</comment>
<dbReference type="RefSeq" id="WP_084840748.1">
    <property type="nucleotide sequence ID" value="NZ_ARYN01000004.1"/>
</dbReference>
<dbReference type="AlphaFoldDB" id="A0A1Y1T670"/>
<dbReference type="InterPro" id="IPR030192">
    <property type="entry name" value="YbdG"/>
</dbReference>
<dbReference type="GO" id="GO:0008381">
    <property type="term" value="F:mechanosensitive monoatomic ion channel activity"/>
    <property type="evidence" value="ECO:0007669"/>
    <property type="project" value="InterPro"/>
</dbReference>
<keyword evidence="8" id="KW-1185">Reference proteome</keyword>
<name>A0A1Y1T670_9FLAO</name>
<dbReference type="EMBL" id="ARYN01000004">
    <property type="protein sequence ID" value="ORL46549.1"/>
    <property type="molecule type" value="Genomic_DNA"/>
</dbReference>
<dbReference type="InterPro" id="IPR006685">
    <property type="entry name" value="MscS_channel_2nd"/>
</dbReference>
<evidence type="ECO:0000256" key="5">
    <source>
        <dbReference type="SAM" id="Phobius"/>
    </source>
</evidence>
<feature type="transmembrane region" description="Helical" evidence="5">
    <location>
        <begin position="152"/>
        <end position="170"/>
    </location>
</feature>
<dbReference type="GO" id="GO:0005886">
    <property type="term" value="C:plasma membrane"/>
    <property type="evidence" value="ECO:0007669"/>
    <property type="project" value="TreeGrafter"/>
</dbReference>
<evidence type="ECO:0000256" key="3">
    <source>
        <dbReference type="ARBA" id="ARBA00022989"/>
    </source>
</evidence>
<evidence type="ECO:0000256" key="2">
    <source>
        <dbReference type="ARBA" id="ARBA00022692"/>
    </source>
</evidence>
<keyword evidence="4 5" id="KW-0472">Membrane</keyword>
<dbReference type="OrthoDB" id="9775207at2"/>
<accession>A0A1Y1T670</accession>
<evidence type="ECO:0000259" key="6">
    <source>
        <dbReference type="Pfam" id="PF00924"/>
    </source>
</evidence>
<dbReference type="Proteomes" id="UP000192746">
    <property type="component" value="Unassembled WGS sequence"/>
</dbReference>
<dbReference type="Pfam" id="PF00924">
    <property type="entry name" value="MS_channel_2nd"/>
    <property type="match status" value="1"/>
</dbReference>
<evidence type="ECO:0000256" key="4">
    <source>
        <dbReference type="ARBA" id="ARBA00023136"/>
    </source>
</evidence>
<evidence type="ECO:0000313" key="7">
    <source>
        <dbReference type="EMBL" id="ORL46549.1"/>
    </source>
</evidence>
<feature type="transmembrane region" description="Helical" evidence="5">
    <location>
        <begin position="28"/>
        <end position="52"/>
    </location>
</feature>
<sequence length="429" mass="49757">MIQLDEHVKQLSCLLEDFLLRNGVNYNLAHYANLLLNILVLILIIIGINYLIKRFVIQTFKTFTDKTKTTFDDFLIQSNFPRYVGQILPLMALYYLVPIIFVDYEAILAIFDKLFDLYVIILVIWIFRSLLRTSKNYLKTLRQFNDKPVDSYIQVVMILVWVVGLMFIFAEITGESIRSFIISLGAASAVLILVFKDTILGFVASIQVAVNDIVRIGDWITFDKYGADGNVTEISLATVRVQNWDNTFTTIPTYSLISESFQNWRGMQESPGRRIKRSVYIKQNSVKFMTSENLDELKKIALIKKYVSTRQEEIDKFNKDNQIDKSLPLNGRNQTNLGIFRKYVDAYLNEHSAIHKELYIIVRHQAPTDKGIPIEILCFSRDKRWENFEYITADIFDHVIAAIPYFGLQLFESPSGDDITKMYGFQQEN</sequence>
<dbReference type="STRING" id="1185767.IIF7_05877"/>
<dbReference type="PANTHER" id="PTHR30414:SF0">
    <property type="entry name" value="MINICONDUCTANCE MECHANOSENSITIVE CHANNEL YBDG"/>
    <property type="match status" value="1"/>
</dbReference>
<proteinExistence type="predicted"/>
<protein>
    <submittedName>
        <fullName evidence="7">Small-conductance mechanosensitive ion channel protein</fullName>
    </submittedName>
</protein>
<organism evidence="7 8">
    <name type="scientific">Zunongwangia atlantica 22II14-10F7</name>
    <dbReference type="NCBI Taxonomy" id="1185767"/>
    <lineage>
        <taxon>Bacteria</taxon>
        <taxon>Pseudomonadati</taxon>
        <taxon>Bacteroidota</taxon>
        <taxon>Flavobacteriia</taxon>
        <taxon>Flavobacteriales</taxon>
        <taxon>Flavobacteriaceae</taxon>
        <taxon>Zunongwangia</taxon>
    </lineage>
</organism>
<dbReference type="PANTHER" id="PTHR30414">
    <property type="entry name" value="MINICONDUCTANCE MECHANOSENSITIVE CHANNEL YBDG"/>
    <property type="match status" value="1"/>
</dbReference>
<feature type="transmembrane region" description="Helical" evidence="5">
    <location>
        <begin position="114"/>
        <end position="131"/>
    </location>
</feature>
<feature type="transmembrane region" description="Helical" evidence="5">
    <location>
        <begin position="83"/>
        <end position="102"/>
    </location>
</feature>
<keyword evidence="2 5" id="KW-0812">Transmembrane</keyword>